<dbReference type="InterPro" id="IPR016181">
    <property type="entry name" value="Acyl_CoA_acyltransferase"/>
</dbReference>
<evidence type="ECO:0000313" key="4">
    <source>
        <dbReference type="EMBL" id="GGD99888.1"/>
    </source>
</evidence>
<dbReference type="Pfam" id="PF00583">
    <property type="entry name" value="Acetyltransf_1"/>
    <property type="match status" value="1"/>
</dbReference>
<evidence type="ECO:0000259" key="3">
    <source>
        <dbReference type="PROSITE" id="PS51186"/>
    </source>
</evidence>
<reference evidence="5" key="1">
    <citation type="journal article" date="2019" name="Int. J. Syst. Evol. Microbiol.">
        <title>The Global Catalogue of Microorganisms (GCM) 10K type strain sequencing project: providing services to taxonomists for standard genome sequencing and annotation.</title>
        <authorList>
            <consortium name="The Broad Institute Genomics Platform"/>
            <consortium name="The Broad Institute Genome Sequencing Center for Infectious Disease"/>
            <person name="Wu L."/>
            <person name="Ma J."/>
        </authorList>
    </citation>
    <scope>NUCLEOTIDE SEQUENCE [LARGE SCALE GENOMIC DNA]</scope>
    <source>
        <strain evidence="5">CGMCC 1.15959</strain>
    </source>
</reference>
<evidence type="ECO:0000313" key="5">
    <source>
        <dbReference type="Proteomes" id="UP000619041"/>
    </source>
</evidence>
<dbReference type="PANTHER" id="PTHR43877">
    <property type="entry name" value="AMINOALKYLPHOSPHONATE N-ACETYLTRANSFERASE-RELATED-RELATED"/>
    <property type="match status" value="1"/>
</dbReference>
<evidence type="ECO:0000256" key="2">
    <source>
        <dbReference type="ARBA" id="ARBA00023315"/>
    </source>
</evidence>
<dbReference type="RefSeq" id="WP_188644962.1">
    <property type="nucleotide sequence ID" value="NZ_BMKL01000001.1"/>
</dbReference>
<keyword evidence="1" id="KW-0808">Transferase</keyword>
<dbReference type="CDD" id="cd04301">
    <property type="entry name" value="NAT_SF"/>
    <property type="match status" value="1"/>
</dbReference>
<proteinExistence type="predicted"/>
<dbReference type="InterPro" id="IPR050832">
    <property type="entry name" value="Bact_Acetyltransf"/>
</dbReference>
<accession>A0ABQ1S994</accession>
<sequence length="172" mass="18793">MILRPISLAEADTLVALARRAFIDAFGHLYAPEDLQSFLDSERTPEKFARLIEDAGALVTVAEEDGVLLGYCTVMFGESFAGRPDPQPLRPCILGQLYCAGEATGRGVGAALLDHAIGAARARGCDAMQLSVYSENFGAQRFYARRGFAHVADIDFWVGNKRDDEFLYELAL</sequence>
<dbReference type="EMBL" id="BMKL01000001">
    <property type="protein sequence ID" value="GGD99888.1"/>
    <property type="molecule type" value="Genomic_DNA"/>
</dbReference>
<keyword evidence="2" id="KW-0012">Acyltransferase</keyword>
<dbReference type="SUPFAM" id="SSF55729">
    <property type="entry name" value="Acyl-CoA N-acyltransferases (Nat)"/>
    <property type="match status" value="1"/>
</dbReference>
<organism evidence="4 5">
    <name type="scientific">Tsuneonella deserti</name>
    <dbReference type="NCBI Taxonomy" id="2035528"/>
    <lineage>
        <taxon>Bacteria</taxon>
        <taxon>Pseudomonadati</taxon>
        <taxon>Pseudomonadota</taxon>
        <taxon>Alphaproteobacteria</taxon>
        <taxon>Sphingomonadales</taxon>
        <taxon>Erythrobacteraceae</taxon>
        <taxon>Tsuneonella</taxon>
    </lineage>
</organism>
<dbReference type="Gene3D" id="3.40.630.30">
    <property type="match status" value="1"/>
</dbReference>
<dbReference type="PANTHER" id="PTHR43877:SF2">
    <property type="entry name" value="AMINOALKYLPHOSPHONATE N-ACETYLTRANSFERASE-RELATED"/>
    <property type="match status" value="1"/>
</dbReference>
<dbReference type="InterPro" id="IPR000182">
    <property type="entry name" value="GNAT_dom"/>
</dbReference>
<comment type="caution">
    <text evidence="4">The sequence shown here is derived from an EMBL/GenBank/DDBJ whole genome shotgun (WGS) entry which is preliminary data.</text>
</comment>
<gene>
    <name evidence="4" type="ORF">GCM10011515_19590</name>
</gene>
<feature type="domain" description="N-acetyltransferase" evidence="3">
    <location>
        <begin position="1"/>
        <end position="172"/>
    </location>
</feature>
<keyword evidence="5" id="KW-1185">Reference proteome</keyword>
<dbReference type="PROSITE" id="PS51186">
    <property type="entry name" value="GNAT"/>
    <property type="match status" value="1"/>
</dbReference>
<evidence type="ECO:0000256" key="1">
    <source>
        <dbReference type="ARBA" id="ARBA00022679"/>
    </source>
</evidence>
<protein>
    <submittedName>
        <fullName evidence="4">N-acetyltransferase</fullName>
    </submittedName>
</protein>
<dbReference type="Proteomes" id="UP000619041">
    <property type="component" value="Unassembled WGS sequence"/>
</dbReference>
<name>A0ABQ1S994_9SPHN</name>